<dbReference type="OrthoDB" id="4760524at2759"/>
<dbReference type="InterPro" id="IPR027417">
    <property type="entry name" value="P-loop_NTPase"/>
</dbReference>
<evidence type="ECO:0000259" key="2">
    <source>
        <dbReference type="Pfam" id="PF24883"/>
    </source>
</evidence>
<sequence>MFSGGGNILITGGSFTQNLHQEKGINLLRDKVASGAFHNSDERYDPPKCHPGTRKAVINDVMEWVKTLDREQFFLWLYGPAGAGKSAIAQSVAEFCSNLGLLAASFFFSRTAPGRNDISFFIPTLAYQLTTTIPGMAEQVSLVIEKDPLVLSRSVKAQLEELVLQPLSKLYPNQNSSGKLESHPRLIIIDGLDECGDGHTQRYILETLSSSLQNYTIPLIFLIASRPEQEIRDAFNDDKMDSLTRRLVLDDHYLPDADIQLFLESKFEAIKKSHPLHLHLPTAWPTESEMEALIQKSSGQFIYASTGMKFVQSPRHRPTERLNIILGLSKPSTQTPFSELDALYTHIFASTDDIDKVLDIFTYILLVLAKAPDTLFPQMSMDSIEKFLEYQPGDLQIILTDLHSVLFVPLPDSQERNLRIYHASLGDFLMDRSRSGKFFVVTPKAFARMAVHCVNHASMIPELLATAEGDSVNMKFEALDFIFRLSFIQLMDLCTAAHPTEELLQVLASFSFDKFLTLPSISFATGIDGPYLHFFPWKLMATSFPAFMIWLQQQIFCITVLPDPE</sequence>
<dbReference type="AlphaFoldDB" id="A0A067SCT8"/>
<proteinExistence type="predicted"/>
<dbReference type="Pfam" id="PF24883">
    <property type="entry name" value="NPHP3_N"/>
    <property type="match status" value="1"/>
</dbReference>
<name>A0A067SCT8_GALM3</name>
<organism evidence="3 4">
    <name type="scientific">Galerina marginata (strain CBS 339.88)</name>
    <dbReference type="NCBI Taxonomy" id="685588"/>
    <lineage>
        <taxon>Eukaryota</taxon>
        <taxon>Fungi</taxon>
        <taxon>Dikarya</taxon>
        <taxon>Basidiomycota</taxon>
        <taxon>Agaricomycotina</taxon>
        <taxon>Agaricomycetes</taxon>
        <taxon>Agaricomycetidae</taxon>
        <taxon>Agaricales</taxon>
        <taxon>Agaricineae</taxon>
        <taxon>Strophariaceae</taxon>
        <taxon>Galerina</taxon>
    </lineage>
</organism>
<reference evidence="4" key="1">
    <citation type="journal article" date="2014" name="Proc. Natl. Acad. Sci. U.S.A.">
        <title>Extensive sampling of basidiomycete genomes demonstrates inadequacy of the white-rot/brown-rot paradigm for wood decay fungi.</title>
        <authorList>
            <person name="Riley R."/>
            <person name="Salamov A.A."/>
            <person name="Brown D.W."/>
            <person name="Nagy L.G."/>
            <person name="Floudas D."/>
            <person name="Held B.W."/>
            <person name="Levasseur A."/>
            <person name="Lombard V."/>
            <person name="Morin E."/>
            <person name="Otillar R."/>
            <person name="Lindquist E.A."/>
            <person name="Sun H."/>
            <person name="LaButti K.M."/>
            <person name="Schmutz J."/>
            <person name="Jabbour D."/>
            <person name="Luo H."/>
            <person name="Baker S.E."/>
            <person name="Pisabarro A.G."/>
            <person name="Walton J.D."/>
            <person name="Blanchette R.A."/>
            <person name="Henrissat B."/>
            <person name="Martin F."/>
            <person name="Cullen D."/>
            <person name="Hibbett D.S."/>
            <person name="Grigoriev I.V."/>
        </authorList>
    </citation>
    <scope>NUCLEOTIDE SEQUENCE [LARGE SCALE GENOMIC DNA]</scope>
    <source>
        <strain evidence="4">CBS 339.88</strain>
    </source>
</reference>
<dbReference type="EMBL" id="KL142412">
    <property type="protein sequence ID" value="KDR67797.1"/>
    <property type="molecule type" value="Genomic_DNA"/>
</dbReference>
<evidence type="ECO:0000313" key="4">
    <source>
        <dbReference type="Proteomes" id="UP000027222"/>
    </source>
</evidence>
<evidence type="ECO:0000313" key="3">
    <source>
        <dbReference type="EMBL" id="KDR67797.1"/>
    </source>
</evidence>
<keyword evidence="4" id="KW-1185">Reference proteome</keyword>
<gene>
    <name evidence="3" type="ORF">GALMADRAFT_1062229</name>
</gene>
<dbReference type="Proteomes" id="UP000027222">
    <property type="component" value="Unassembled WGS sequence"/>
</dbReference>
<evidence type="ECO:0000256" key="1">
    <source>
        <dbReference type="ARBA" id="ARBA00022737"/>
    </source>
</evidence>
<dbReference type="HOGENOM" id="CLU_000288_6_10_1"/>
<dbReference type="PANTHER" id="PTHR10039">
    <property type="entry name" value="AMELOGENIN"/>
    <property type="match status" value="1"/>
</dbReference>
<dbReference type="Gene3D" id="3.40.50.300">
    <property type="entry name" value="P-loop containing nucleotide triphosphate hydrolases"/>
    <property type="match status" value="1"/>
</dbReference>
<feature type="domain" description="Nephrocystin 3-like N-terminal" evidence="2">
    <location>
        <begin position="61"/>
        <end position="226"/>
    </location>
</feature>
<dbReference type="SUPFAM" id="SSF52540">
    <property type="entry name" value="P-loop containing nucleoside triphosphate hydrolases"/>
    <property type="match status" value="1"/>
</dbReference>
<dbReference type="InterPro" id="IPR056884">
    <property type="entry name" value="NPHP3-like_N"/>
</dbReference>
<keyword evidence="1" id="KW-0677">Repeat</keyword>
<protein>
    <recommendedName>
        <fullName evidence="2">Nephrocystin 3-like N-terminal domain-containing protein</fullName>
    </recommendedName>
</protein>
<accession>A0A067SCT8</accession>